<evidence type="ECO:0000256" key="1">
    <source>
        <dbReference type="SAM" id="Phobius"/>
    </source>
</evidence>
<proteinExistence type="predicted"/>
<keyword evidence="1" id="KW-0812">Transmembrane</keyword>
<gene>
    <name evidence="2" type="ORF">SDAV_00533</name>
</gene>
<keyword evidence="1" id="KW-1133">Transmembrane helix</keyword>
<sequence>MKKALNLKTFFNIKLNKNDINLYLSFFLYSLIPSIWILVRTILLQNIWMFH</sequence>
<keyword evidence="3" id="KW-1185">Reference proteome</keyword>
<dbReference type="KEGG" id="sphh:SDAV_00533"/>
<accession>A0A345DMT9</accession>
<protein>
    <submittedName>
        <fullName evidence="2">Uncharacterized protein</fullName>
    </submittedName>
</protein>
<evidence type="ECO:0000313" key="2">
    <source>
        <dbReference type="EMBL" id="AXF95527.1"/>
    </source>
</evidence>
<organism evidence="2 3">
    <name type="scientific">Spiroplasma phoeniceum P40</name>
    <dbReference type="NCBI Taxonomy" id="1276259"/>
    <lineage>
        <taxon>Bacteria</taxon>
        <taxon>Bacillati</taxon>
        <taxon>Mycoplasmatota</taxon>
        <taxon>Mollicutes</taxon>
        <taxon>Entomoplasmatales</taxon>
        <taxon>Spiroplasmataceae</taxon>
        <taxon>Spiroplasma</taxon>
    </lineage>
</organism>
<feature type="transmembrane region" description="Helical" evidence="1">
    <location>
        <begin position="20"/>
        <end position="39"/>
    </location>
</feature>
<dbReference type="EMBL" id="CP031088">
    <property type="protein sequence ID" value="AXF95527.1"/>
    <property type="molecule type" value="Genomic_DNA"/>
</dbReference>
<name>A0A345DMT9_9MOLU</name>
<keyword evidence="1" id="KW-0472">Membrane</keyword>
<reference evidence="3" key="1">
    <citation type="submission" date="2018-07" db="EMBL/GenBank/DDBJ databases">
        <title>Complete Genome Sequence of Spiroplasma phoeniceum.</title>
        <authorList>
            <person name="Davis R.E."/>
            <person name="Shao J.Y."/>
            <person name="Zhao Y."/>
            <person name="Silver A."/>
            <person name="Stump z."/>
            <person name="Gasparich G."/>
        </authorList>
    </citation>
    <scope>NUCLEOTIDE SEQUENCE [LARGE SCALE GENOMIC DNA]</scope>
    <source>
        <strain evidence="3">P40</strain>
    </source>
</reference>
<evidence type="ECO:0000313" key="3">
    <source>
        <dbReference type="Proteomes" id="UP000253689"/>
    </source>
</evidence>
<dbReference type="AlphaFoldDB" id="A0A345DMT9"/>
<dbReference type="Proteomes" id="UP000253689">
    <property type="component" value="Chromosome"/>
</dbReference>